<dbReference type="InterPro" id="IPR024185">
    <property type="entry name" value="FTHF_cligase-like_sf"/>
</dbReference>
<evidence type="ECO:0000256" key="5">
    <source>
        <dbReference type="RuleBase" id="RU361279"/>
    </source>
</evidence>
<name>A0AAT9FSP0_9BACT</name>
<dbReference type="EC" id="6.3.3.2" evidence="5"/>
<feature type="binding site" evidence="4">
    <location>
        <position position="56"/>
    </location>
    <ligand>
        <name>substrate</name>
    </ligand>
</feature>
<organism evidence="6">
    <name type="scientific">Oceaniferula spumae</name>
    <dbReference type="NCBI Taxonomy" id="2979115"/>
    <lineage>
        <taxon>Bacteria</taxon>
        <taxon>Pseudomonadati</taxon>
        <taxon>Verrucomicrobiota</taxon>
        <taxon>Verrucomicrobiia</taxon>
        <taxon>Verrucomicrobiales</taxon>
        <taxon>Verrucomicrobiaceae</taxon>
        <taxon>Oceaniferula</taxon>
    </lineage>
</organism>
<dbReference type="Gene3D" id="3.40.50.10420">
    <property type="entry name" value="NagB/RpiA/CoA transferase-like"/>
    <property type="match status" value="1"/>
</dbReference>
<dbReference type="PIRSF" id="PIRSF006806">
    <property type="entry name" value="FTHF_cligase"/>
    <property type="match status" value="1"/>
</dbReference>
<proteinExistence type="inferred from homology"/>
<keyword evidence="2 4" id="KW-0547">Nucleotide-binding</keyword>
<evidence type="ECO:0000256" key="4">
    <source>
        <dbReference type="PIRSR" id="PIRSR006806-1"/>
    </source>
</evidence>
<dbReference type="AlphaFoldDB" id="A0AAT9FSP0"/>
<keyword evidence="5" id="KW-0460">Magnesium</keyword>
<dbReference type="KEGG" id="osu:NT6N_39510"/>
<comment type="catalytic activity">
    <reaction evidence="5">
        <text>(6S)-5-formyl-5,6,7,8-tetrahydrofolate + ATP = (6R)-5,10-methenyltetrahydrofolate + ADP + phosphate</text>
        <dbReference type="Rhea" id="RHEA:10488"/>
        <dbReference type="ChEBI" id="CHEBI:30616"/>
        <dbReference type="ChEBI" id="CHEBI:43474"/>
        <dbReference type="ChEBI" id="CHEBI:57455"/>
        <dbReference type="ChEBI" id="CHEBI:57457"/>
        <dbReference type="ChEBI" id="CHEBI:456216"/>
        <dbReference type="EC" id="6.3.3.2"/>
    </reaction>
</comment>
<protein>
    <recommendedName>
        <fullName evidence="5">5-formyltetrahydrofolate cyclo-ligase</fullName>
        <ecNumber evidence="5">6.3.3.2</ecNumber>
    </recommendedName>
</protein>
<gene>
    <name evidence="6" type="ORF">NT6N_39510</name>
</gene>
<evidence type="ECO:0000313" key="6">
    <source>
        <dbReference type="EMBL" id="BDS08911.1"/>
    </source>
</evidence>
<dbReference type="GO" id="GO:0030272">
    <property type="term" value="F:5-formyltetrahydrofolate cyclo-ligase activity"/>
    <property type="evidence" value="ECO:0007669"/>
    <property type="project" value="UniProtKB-EC"/>
</dbReference>
<evidence type="ECO:0000256" key="3">
    <source>
        <dbReference type="ARBA" id="ARBA00022840"/>
    </source>
</evidence>
<comment type="cofactor">
    <cofactor evidence="5">
        <name>Mg(2+)</name>
        <dbReference type="ChEBI" id="CHEBI:18420"/>
    </cofactor>
</comment>
<dbReference type="InterPro" id="IPR037171">
    <property type="entry name" value="NagB/RpiA_transferase-like"/>
</dbReference>
<keyword evidence="3 4" id="KW-0067">ATP-binding</keyword>
<dbReference type="GO" id="GO:0035999">
    <property type="term" value="P:tetrahydrofolate interconversion"/>
    <property type="evidence" value="ECO:0007669"/>
    <property type="project" value="TreeGrafter"/>
</dbReference>
<evidence type="ECO:0000256" key="1">
    <source>
        <dbReference type="ARBA" id="ARBA00010638"/>
    </source>
</evidence>
<feature type="binding site" evidence="4">
    <location>
        <begin position="132"/>
        <end position="140"/>
    </location>
    <ligand>
        <name>ATP</name>
        <dbReference type="ChEBI" id="CHEBI:30616"/>
    </ligand>
</feature>
<comment type="similarity">
    <text evidence="1 5">Belongs to the 5-formyltetrahydrofolate cyclo-ligase family.</text>
</comment>
<dbReference type="Pfam" id="PF01812">
    <property type="entry name" value="5-FTHF_cyc-lig"/>
    <property type="match status" value="1"/>
</dbReference>
<dbReference type="InterPro" id="IPR002698">
    <property type="entry name" value="FTHF_cligase"/>
</dbReference>
<accession>A0AAT9FSP0</accession>
<sequence length="189" mass="20860">MKDKRSLRQEMRSLLADVTMQSVTEASDSICMHICNHPELHAEASTITVFSARADEIKLTTLHSLLPSKKLLYPLCHPGGILSFHHVENPSELVPGMLGILEPVPEKHLKIAVEDIDLFLCPGLVFGRDGSRLGHGGGFYDRALAKKKHSAIVCGVGLEMQVRDSVPHEDYDVFLQYLVTETGLRSFGS</sequence>
<dbReference type="EMBL" id="AP026866">
    <property type="protein sequence ID" value="BDS08911.1"/>
    <property type="molecule type" value="Genomic_DNA"/>
</dbReference>
<dbReference type="PANTHER" id="PTHR23407">
    <property type="entry name" value="ATPASE INHIBITOR/5-FORMYLTETRAHYDROFOLATE CYCLO-LIGASE"/>
    <property type="match status" value="1"/>
</dbReference>
<dbReference type="NCBIfam" id="TIGR02727">
    <property type="entry name" value="MTHFS_bact"/>
    <property type="match status" value="1"/>
</dbReference>
<dbReference type="PANTHER" id="PTHR23407:SF1">
    <property type="entry name" value="5-FORMYLTETRAHYDROFOLATE CYCLO-LIGASE"/>
    <property type="match status" value="1"/>
</dbReference>
<dbReference type="SUPFAM" id="SSF100950">
    <property type="entry name" value="NagB/RpiA/CoA transferase-like"/>
    <property type="match status" value="1"/>
</dbReference>
<dbReference type="GO" id="GO:0009396">
    <property type="term" value="P:folic acid-containing compound biosynthetic process"/>
    <property type="evidence" value="ECO:0007669"/>
    <property type="project" value="TreeGrafter"/>
</dbReference>
<dbReference type="GO" id="GO:0005524">
    <property type="term" value="F:ATP binding"/>
    <property type="evidence" value="ECO:0007669"/>
    <property type="project" value="UniProtKB-KW"/>
</dbReference>
<reference evidence="6" key="1">
    <citation type="submission" date="2024-07" db="EMBL/GenBank/DDBJ databases">
        <title>Complete genome sequence of Verrucomicrobiaceae bacterium NT6N.</title>
        <authorList>
            <person name="Huang C."/>
            <person name="Takami H."/>
            <person name="Hamasaki K."/>
        </authorList>
    </citation>
    <scope>NUCLEOTIDE SEQUENCE</scope>
    <source>
        <strain evidence="6">NT6N</strain>
    </source>
</reference>
<feature type="binding site" evidence="4">
    <location>
        <begin position="4"/>
        <end position="8"/>
    </location>
    <ligand>
        <name>ATP</name>
        <dbReference type="ChEBI" id="CHEBI:30616"/>
    </ligand>
</feature>
<evidence type="ECO:0000256" key="2">
    <source>
        <dbReference type="ARBA" id="ARBA00022741"/>
    </source>
</evidence>
<keyword evidence="5" id="KW-0479">Metal-binding</keyword>
<dbReference type="GO" id="GO:0046872">
    <property type="term" value="F:metal ion binding"/>
    <property type="evidence" value="ECO:0007669"/>
    <property type="project" value="UniProtKB-KW"/>
</dbReference>